<dbReference type="GO" id="GO:0071972">
    <property type="term" value="F:peptidoglycan L,D-transpeptidase activity"/>
    <property type="evidence" value="ECO:0007669"/>
    <property type="project" value="TreeGrafter"/>
</dbReference>
<evidence type="ECO:0000313" key="11">
    <source>
        <dbReference type="Proteomes" id="UP000187404"/>
    </source>
</evidence>
<dbReference type="Pfam" id="PF12229">
    <property type="entry name" value="PG_binding_4"/>
    <property type="match status" value="2"/>
</dbReference>
<feature type="compositionally biased region" description="Basic and acidic residues" evidence="7">
    <location>
        <begin position="46"/>
        <end position="68"/>
    </location>
</feature>
<feature type="domain" description="L,D-TPase catalytic" evidence="9">
    <location>
        <begin position="580"/>
        <end position="704"/>
    </location>
</feature>
<dbReference type="AlphaFoldDB" id="A0A1Q9JFJ9"/>
<keyword evidence="3 6" id="KW-0133">Cell shape</keyword>
<keyword evidence="11" id="KW-1185">Reference proteome</keyword>
<feature type="active site" description="Proton donor/acceptor" evidence="6">
    <location>
        <position position="659"/>
    </location>
</feature>
<dbReference type="STRING" id="1261640.BHK98_01760"/>
<dbReference type="GO" id="GO:0018104">
    <property type="term" value="P:peptidoglycan-protein cross-linking"/>
    <property type="evidence" value="ECO:0007669"/>
    <property type="project" value="TreeGrafter"/>
</dbReference>
<dbReference type="InterPro" id="IPR022029">
    <property type="entry name" value="YoaR-like_PG-bd"/>
</dbReference>
<evidence type="ECO:0000256" key="8">
    <source>
        <dbReference type="SAM" id="Phobius"/>
    </source>
</evidence>
<dbReference type="InterPro" id="IPR005490">
    <property type="entry name" value="LD_TPept_cat_dom"/>
</dbReference>
<sequence>METLRNVLKKQKGVKYLGKHDAPNRFKKFGIKKRYIDKHSKAAVREKNAVASDALKKGGEENRPDADTRMLPVSDLTAEKAAAETVATEKLLAETADAEPVATEEPAEGTAAAEAVVTAEPVEETAAAEEAAAETVAEEPVMTEEPVEETVAAEAVVTEEPVEETVAAEPATTEEPAEEAAAAEPATTEEAAEETAAAEPATTEEPVEETAAAEPAMTEEAAEVSRAPGTAGLRSGRAQKRRAGRILLVLVIILAVLGAGGFALNQVVLNADTFQSGSSINGIDVSGLTQAEAVEKLTDEWNKKTLTITEKDKKIGAIRNFDLEYDINQQVKECLHPSFFRKLLRTVRPSKRSYTIAMTAKESSRSFNRQFRGLSFVKNNKYTTKTRNAYVDLTSSDFKIVKEVYGDNLDKSKLKKALLSAIARNKMRFSYTAADYYEKPTVLSDSETLKERQAYAEKYLTKKITITGAGKKYTIKPAQLDKMISVSKSGEITVDEKSVKTFVKSVADRFTTVGMTRHLKLKGGKVTISGGNYGNTLNITKETTRLSRVLAEGKDATTEAVFSMTGYGSSSSVTDDIGDFYVEVSISKQHVWCVKDGKTVVSADVVTGNVKEGNGTPEGVFSLMYKQSPSTLEGRNNDGSSYKTPVKYWMPFYAGCGFHDAKWRDSFGGSIYLRNGSHGCVNMPPAKAARLYSYVEAGMPVIVHP</sequence>
<dbReference type="CDD" id="cd16913">
    <property type="entry name" value="YkuD_like"/>
    <property type="match status" value="1"/>
</dbReference>
<keyword evidence="8" id="KW-0812">Transmembrane</keyword>
<dbReference type="SUPFAM" id="SSF143985">
    <property type="entry name" value="L,D-transpeptidase pre-catalytic domain-like"/>
    <property type="match status" value="1"/>
</dbReference>
<dbReference type="GO" id="GO:0005576">
    <property type="term" value="C:extracellular region"/>
    <property type="evidence" value="ECO:0007669"/>
    <property type="project" value="TreeGrafter"/>
</dbReference>
<accession>A0A1Q9JFJ9</accession>
<feature type="region of interest" description="Disordered" evidence="7">
    <location>
        <begin position="46"/>
        <end position="71"/>
    </location>
</feature>
<dbReference type="Pfam" id="PF03734">
    <property type="entry name" value="YkuD"/>
    <property type="match status" value="1"/>
</dbReference>
<keyword evidence="5 6" id="KW-0961">Cell wall biogenesis/degradation</keyword>
<evidence type="ECO:0000256" key="1">
    <source>
        <dbReference type="ARBA" id="ARBA00004752"/>
    </source>
</evidence>
<dbReference type="UniPathway" id="UPA00219"/>
<dbReference type="GO" id="GO:0008360">
    <property type="term" value="P:regulation of cell shape"/>
    <property type="evidence" value="ECO:0007669"/>
    <property type="project" value="UniProtKB-UniRule"/>
</dbReference>
<keyword evidence="8" id="KW-0472">Membrane</keyword>
<dbReference type="GO" id="GO:0016740">
    <property type="term" value="F:transferase activity"/>
    <property type="evidence" value="ECO:0007669"/>
    <property type="project" value="UniProtKB-KW"/>
</dbReference>
<evidence type="ECO:0000256" key="2">
    <source>
        <dbReference type="ARBA" id="ARBA00022679"/>
    </source>
</evidence>
<dbReference type="InterPro" id="IPR038063">
    <property type="entry name" value="Transpep_catalytic_dom"/>
</dbReference>
<organism evidence="10 11">
    <name type="scientific">Hornefia porci</name>
    <dbReference type="NCBI Taxonomy" id="2652292"/>
    <lineage>
        <taxon>Bacteria</taxon>
        <taxon>Bacillati</taxon>
        <taxon>Bacillota</taxon>
        <taxon>Clostridia</taxon>
        <taxon>Peptostreptococcales</taxon>
        <taxon>Anaerovoracaceae</taxon>
        <taxon>Hornefia</taxon>
    </lineage>
</organism>
<dbReference type="EMBL" id="MJIE01000001">
    <property type="protein sequence ID" value="OLR54917.1"/>
    <property type="molecule type" value="Genomic_DNA"/>
</dbReference>
<dbReference type="Proteomes" id="UP000187404">
    <property type="component" value="Unassembled WGS sequence"/>
</dbReference>
<feature type="active site" description="Nucleophile" evidence="6">
    <location>
        <position position="680"/>
    </location>
</feature>
<dbReference type="InterPro" id="IPR038054">
    <property type="entry name" value="LD_TPept-like_central_sf"/>
</dbReference>
<proteinExistence type="predicted"/>
<evidence type="ECO:0000259" key="9">
    <source>
        <dbReference type="PROSITE" id="PS52029"/>
    </source>
</evidence>
<evidence type="ECO:0000256" key="7">
    <source>
        <dbReference type="SAM" id="MobiDB-lite"/>
    </source>
</evidence>
<gene>
    <name evidence="10" type="ORF">BHK98_01760</name>
</gene>
<dbReference type="PANTHER" id="PTHR30582">
    <property type="entry name" value="L,D-TRANSPEPTIDASE"/>
    <property type="match status" value="1"/>
</dbReference>
<feature type="compositionally biased region" description="Low complexity" evidence="7">
    <location>
        <begin position="128"/>
        <end position="140"/>
    </location>
</feature>
<feature type="compositionally biased region" description="Low complexity" evidence="7">
    <location>
        <begin position="149"/>
        <end position="219"/>
    </location>
</feature>
<name>A0A1Q9JFJ9_9FIRM</name>
<comment type="pathway">
    <text evidence="1 6">Cell wall biogenesis; peptidoglycan biosynthesis.</text>
</comment>
<dbReference type="SUPFAM" id="SSF141523">
    <property type="entry name" value="L,D-transpeptidase catalytic domain-like"/>
    <property type="match status" value="1"/>
</dbReference>
<feature type="region of interest" description="Disordered" evidence="7">
    <location>
        <begin position="123"/>
        <end position="236"/>
    </location>
</feature>
<reference evidence="10 11" key="1">
    <citation type="journal article" date="2016" name="Appl. Environ. Microbiol.">
        <title>Function and Phylogeny of Bacterial Butyryl Coenzyme A:Acetate Transferases and Their Diversity in the Proximal Colon of Swine.</title>
        <authorList>
            <person name="Trachsel J."/>
            <person name="Bayles D.O."/>
            <person name="Looft T."/>
            <person name="Levine U.Y."/>
            <person name="Allen H.K."/>
        </authorList>
    </citation>
    <scope>NUCLEOTIDE SEQUENCE [LARGE SCALE GENOMIC DNA]</scope>
    <source>
        <strain evidence="10 11">68-3-10</strain>
    </source>
</reference>
<dbReference type="GO" id="GO:0071555">
    <property type="term" value="P:cell wall organization"/>
    <property type="evidence" value="ECO:0007669"/>
    <property type="project" value="UniProtKB-UniRule"/>
</dbReference>
<keyword evidence="2" id="KW-0808">Transferase</keyword>
<dbReference type="PANTHER" id="PTHR30582:SF33">
    <property type="entry name" value="EXPORTED PROTEIN"/>
    <property type="match status" value="1"/>
</dbReference>
<dbReference type="PROSITE" id="PS52029">
    <property type="entry name" value="LD_TPASE"/>
    <property type="match status" value="1"/>
</dbReference>
<protein>
    <recommendedName>
        <fullName evidence="9">L,D-TPase catalytic domain-containing protein</fullName>
    </recommendedName>
</protein>
<keyword evidence="4 6" id="KW-0573">Peptidoglycan synthesis</keyword>
<dbReference type="Gene3D" id="2.40.440.10">
    <property type="entry name" value="L,D-transpeptidase catalytic domain-like"/>
    <property type="match status" value="1"/>
</dbReference>
<evidence type="ECO:0000313" key="10">
    <source>
        <dbReference type="EMBL" id="OLR54917.1"/>
    </source>
</evidence>
<dbReference type="Gene3D" id="3.10.20.800">
    <property type="match status" value="1"/>
</dbReference>
<evidence type="ECO:0000256" key="6">
    <source>
        <dbReference type="PROSITE-ProRule" id="PRU01373"/>
    </source>
</evidence>
<evidence type="ECO:0000256" key="4">
    <source>
        <dbReference type="ARBA" id="ARBA00022984"/>
    </source>
</evidence>
<feature type="transmembrane region" description="Helical" evidence="8">
    <location>
        <begin position="246"/>
        <end position="264"/>
    </location>
</feature>
<evidence type="ECO:0000256" key="5">
    <source>
        <dbReference type="ARBA" id="ARBA00023316"/>
    </source>
</evidence>
<keyword evidence="8" id="KW-1133">Transmembrane helix</keyword>
<evidence type="ECO:0000256" key="3">
    <source>
        <dbReference type="ARBA" id="ARBA00022960"/>
    </source>
</evidence>
<dbReference type="InterPro" id="IPR050979">
    <property type="entry name" value="LD-transpeptidase"/>
</dbReference>
<comment type="caution">
    <text evidence="10">The sequence shown here is derived from an EMBL/GenBank/DDBJ whole genome shotgun (WGS) entry which is preliminary data.</text>
</comment>